<dbReference type="InterPro" id="IPR006626">
    <property type="entry name" value="PbH1"/>
</dbReference>
<keyword evidence="4" id="KW-1185">Reference proteome</keyword>
<dbReference type="InterPro" id="IPR022441">
    <property type="entry name" value="Para_beta_helix_rpt-2"/>
</dbReference>
<dbReference type="Gene3D" id="2.160.20.10">
    <property type="entry name" value="Single-stranded right-handed beta-helix, Pectin lyase-like"/>
    <property type="match status" value="2"/>
</dbReference>
<accession>A0ABZ3FMM2</accession>
<dbReference type="InterPro" id="IPR011050">
    <property type="entry name" value="Pectin_lyase_fold/virulence"/>
</dbReference>
<dbReference type="InterPro" id="IPR012334">
    <property type="entry name" value="Pectin_lyas_fold"/>
</dbReference>
<dbReference type="InterPro" id="IPR039448">
    <property type="entry name" value="Beta_helix"/>
</dbReference>
<dbReference type="RefSeq" id="WP_425307785.1">
    <property type="nucleotide sequence ID" value="NZ_CP154795.1"/>
</dbReference>
<dbReference type="EMBL" id="CP154795">
    <property type="protein sequence ID" value="XAN06354.1"/>
    <property type="molecule type" value="Genomic_DNA"/>
</dbReference>
<evidence type="ECO:0000313" key="4">
    <source>
        <dbReference type="Proteomes" id="UP001442841"/>
    </source>
</evidence>
<organism evidence="3 4">
    <name type="scientific">Ammonicoccus fulvus</name>
    <dbReference type="NCBI Taxonomy" id="3138240"/>
    <lineage>
        <taxon>Bacteria</taxon>
        <taxon>Bacillati</taxon>
        <taxon>Actinomycetota</taxon>
        <taxon>Actinomycetes</taxon>
        <taxon>Propionibacteriales</taxon>
        <taxon>Propionibacteriaceae</taxon>
        <taxon>Ammonicoccus</taxon>
    </lineage>
</organism>
<sequence>MSHISTIRPLCIAGAAALVVASFAPAGAQAAEPLTCGATVTVNTVLTADLDCTDSGGDGLVIGADNVVLNLNGFTISGGDGDLAPAGIRIDGRTGTRVLNGTITGFKAGMEIQQSTKTTVTGLDISAHYRGINVGGGGGHLLEKNNLHGHTGDAIRIAVSNNNVISKNTVTENVYGIGIADDSSGTRVEKNVADKNRHFGISAYSKATNTVFEKNVVSNTTFDGISASADTTFTHLEKNQVTTSLWGDGIHIDTPSATLIKNTSTDNGELGIAAPEGVTAEKNLAARNGNPAQCTGVVCLVAP</sequence>
<dbReference type="NCBIfam" id="TIGR03804">
    <property type="entry name" value="para_beta_helix"/>
    <property type="match status" value="2"/>
</dbReference>
<feature type="signal peptide" evidence="1">
    <location>
        <begin position="1"/>
        <end position="30"/>
    </location>
</feature>
<dbReference type="Proteomes" id="UP001442841">
    <property type="component" value="Chromosome"/>
</dbReference>
<keyword evidence="1" id="KW-0732">Signal</keyword>
<feature type="chain" id="PRO_5045703251" evidence="1">
    <location>
        <begin position="31"/>
        <end position="303"/>
    </location>
</feature>
<evidence type="ECO:0000256" key="1">
    <source>
        <dbReference type="SAM" id="SignalP"/>
    </source>
</evidence>
<protein>
    <submittedName>
        <fullName evidence="3">Right-handed parallel beta-helix repeat-containing protein</fullName>
    </submittedName>
</protein>
<dbReference type="SMART" id="SM00710">
    <property type="entry name" value="PbH1"/>
    <property type="match status" value="8"/>
</dbReference>
<name>A0ABZ3FMM2_9ACTN</name>
<dbReference type="Pfam" id="PF13229">
    <property type="entry name" value="Beta_helix"/>
    <property type="match status" value="1"/>
</dbReference>
<feature type="domain" description="Right handed beta helix" evidence="2">
    <location>
        <begin position="86"/>
        <end position="240"/>
    </location>
</feature>
<evidence type="ECO:0000259" key="2">
    <source>
        <dbReference type="Pfam" id="PF13229"/>
    </source>
</evidence>
<proteinExistence type="predicted"/>
<reference evidence="3 4" key="1">
    <citation type="submission" date="2024-04" db="EMBL/GenBank/DDBJ databases">
        <title>Isolation of an actinomycete strain from pig manure.</title>
        <authorList>
            <person name="Gong T."/>
            <person name="Yu Z."/>
            <person name="An M."/>
            <person name="Wei C."/>
            <person name="Yang W."/>
            <person name="Liu L."/>
        </authorList>
    </citation>
    <scope>NUCLEOTIDE SEQUENCE [LARGE SCALE GENOMIC DNA]</scope>
    <source>
        <strain evidence="3 4">ZF39</strain>
    </source>
</reference>
<gene>
    <name evidence="3" type="ORF">AADG42_03210</name>
</gene>
<evidence type="ECO:0000313" key="3">
    <source>
        <dbReference type="EMBL" id="XAN06354.1"/>
    </source>
</evidence>
<dbReference type="SUPFAM" id="SSF51126">
    <property type="entry name" value="Pectin lyase-like"/>
    <property type="match status" value="1"/>
</dbReference>